<dbReference type="EMBL" id="FUYA01000004">
    <property type="protein sequence ID" value="SKA72242.1"/>
    <property type="molecule type" value="Genomic_DNA"/>
</dbReference>
<evidence type="ECO:0000256" key="1">
    <source>
        <dbReference type="SAM" id="Phobius"/>
    </source>
</evidence>
<feature type="transmembrane region" description="Helical" evidence="1">
    <location>
        <begin position="44"/>
        <end position="64"/>
    </location>
</feature>
<dbReference type="Proteomes" id="UP000189733">
    <property type="component" value="Unassembled WGS sequence"/>
</dbReference>
<dbReference type="InterPro" id="IPR025016">
    <property type="entry name" value="DUF3955"/>
</dbReference>
<keyword evidence="1" id="KW-1133">Transmembrane helix</keyword>
<name>A0A1T4W4S0_9BACT</name>
<accession>A0A1T4W4S0</accession>
<organism evidence="3 4">
    <name type="scientific">Desulfobaculum bizertense DSM 18034</name>
    <dbReference type="NCBI Taxonomy" id="1121442"/>
    <lineage>
        <taxon>Bacteria</taxon>
        <taxon>Pseudomonadati</taxon>
        <taxon>Thermodesulfobacteriota</taxon>
        <taxon>Desulfovibrionia</taxon>
        <taxon>Desulfovibrionales</taxon>
        <taxon>Desulfovibrionaceae</taxon>
        <taxon>Desulfobaculum</taxon>
    </lineage>
</organism>
<evidence type="ECO:0000259" key="2">
    <source>
        <dbReference type="Pfam" id="PF13127"/>
    </source>
</evidence>
<reference evidence="3 4" key="1">
    <citation type="submission" date="2017-02" db="EMBL/GenBank/DDBJ databases">
        <authorList>
            <person name="Peterson S.W."/>
        </authorList>
    </citation>
    <scope>NUCLEOTIDE SEQUENCE [LARGE SCALE GENOMIC DNA]</scope>
    <source>
        <strain evidence="3 4">DSM 18034</strain>
    </source>
</reference>
<gene>
    <name evidence="3" type="ORF">SAMN02745702_01631</name>
</gene>
<dbReference type="Pfam" id="PF13127">
    <property type="entry name" value="DUF3955"/>
    <property type="match status" value="1"/>
</dbReference>
<sequence>MLKKLFSKRASVLLLLAACVCLFSYRLSGSYIDDNGILHESFGFIPLGWLFFLLSLVSLTGAALRRLFTKKII</sequence>
<keyword evidence="4" id="KW-1185">Reference proteome</keyword>
<evidence type="ECO:0000313" key="4">
    <source>
        <dbReference type="Proteomes" id="UP000189733"/>
    </source>
</evidence>
<evidence type="ECO:0000313" key="3">
    <source>
        <dbReference type="EMBL" id="SKA72242.1"/>
    </source>
</evidence>
<feature type="domain" description="DUF3955" evidence="2">
    <location>
        <begin position="9"/>
        <end position="65"/>
    </location>
</feature>
<proteinExistence type="predicted"/>
<protein>
    <recommendedName>
        <fullName evidence="2">DUF3955 domain-containing protein</fullName>
    </recommendedName>
</protein>
<dbReference type="AlphaFoldDB" id="A0A1T4W4S0"/>
<dbReference type="RefSeq" id="WP_078684900.1">
    <property type="nucleotide sequence ID" value="NZ_FUYA01000004.1"/>
</dbReference>
<dbReference type="OrthoDB" id="9805856at2"/>
<keyword evidence="1" id="KW-0472">Membrane</keyword>
<keyword evidence="1" id="KW-0812">Transmembrane</keyword>